<name>A0A1F6E662_9BACT</name>
<dbReference type="EMBL" id="MFLL01000023">
    <property type="protein sequence ID" value="OGG69040.1"/>
    <property type="molecule type" value="Genomic_DNA"/>
</dbReference>
<feature type="transmembrane region" description="Helical" evidence="1">
    <location>
        <begin position="12"/>
        <end position="34"/>
    </location>
</feature>
<keyword evidence="1" id="KW-0472">Membrane</keyword>
<evidence type="ECO:0000256" key="1">
    <source>
        <dbReference type="SAM" id="Phobius"/>
    </source>
</evidence>
<evidence type="ECO:0008006" key="4">
    <source>
        <dbReference type="Google" id="ProtNLM"/>
    </source>
</evidence>
<keyword evidence="1" id="KW-0812">Transmembrane</keyword>
<feature type="transmembrane region" description="Helical" evidence="1">
    <location>
        <begin position="87"/>
        <end position="104"/>
    </location>
</feature>
<feature type="transmembrane region" description="Helical" evidence="1">
    <location>
        <begin position="208"/>
        <end position="228"/>
    </location>
</feature>
<reference evidence="2 3" key="1">
    <citation type="journal article" date="2016" name="Nat. Commun.">
        <title>Thousands of microbial genomes shed light on interconnected biogeochemical processes in an aquifer system.</title>
        <authorList>
            <person name="Anantharaman K."/>
            <person name="Brown C.T."/>
            <person name="Hug L.A."/>
            <person name="Sharon I."/>
            <person name="Castelle C.J."/>
            <person name="Probst A.J."/>
            <person name="Thomas B.C."/>
            <person name="Singh A."/>
            <person name="Wilkins M.J."/>
            <person name="Karaoz U."/>
            <person name="Brodie E.L."/>
            <person name="Williams K.H."/>
            <person name="Hubbard S.S."/>
            <person name="Banfield J.F."/>
        </authorList>
    </citation>
    <scope>NUCLEOTIDE SEQUENCE [LARGE SCALE GENOMIC DNA]</scope>
</reference>
<feature type="transmembrane region" description="Helical" evidence="1">
    <location>
        <begin position="181"/>
        <end position="201"/>
    </location>
</feature>
<gene>
    <name evidence="2" type="ORF">A3C20_03530</name>
</gene>
<proteinExistence type="predicted"/>
<evidence type="ECO:0000313" key="3">
    <source>
        <dbReference type="Proteomes" id="UP000176914"/>
    </source>
</evidence>
<protein>
    <recommendedName>
        <fullName evidence="4">CPBP family intramembrane metalloprotease</fullName>
    </recommendedName>
</protein>
<organism evidence="2 3">
    <name type="scientific">Candidatus Kaiserbacteria bacterium RIFCSPHIGHO2_02_FULL_55_25</name>
    <dbReference type="NCBI Taxonomy" id="1798498"/>
    <lineage>
        <taxon>Bacteria</taxon>
        <taxon>Candidatus Kaiseribacteriota</taxon>
    </lineage>
</organism>
<feature type="transmembrane region" description="Helical" evidence="1">
    <location>
        <begin position="46"/>
        <end position="66"/>
    </location>
</feature>
<feature type="transmembrane region" description="Helical" evidence="1">
    <location>
        <begin position="124"/>
        <end position="145"/>
    </location>
</feature>
<evidence type="ECO:0000313" key="2">
    <source>
        <dbReference type="EMBL" id="OGG69040.1"/>
    </source>
</evidence>
<comment type="caution">
    <text evidence="2">The sequence shown here is derived from an EMBL/GenBank/DDBJ whole genome shotgun (WGS) entry which is preliminary data.</text>
</comment>
<sequence>MESRDATRSGKELAWTFWRVFSLWVVSDIGFYILLPHVGIEADYNISPFVVALYYLVWVFISYVTFENAYRRLSLDISWRNLSTVPLFSVVGIFLFASYILPQLPTIQWTETWRAPDLMIATSWYFLPKSVEILFQQLLIIALVLAFKNDGFSIRTTAIWCAVFFGGAHLLLTFGELPLGYIVRFVIAAMTFGFMFPYILLKSRGGILYSYAVHWAYYAITVVMAHTISPYV</sequence>
<dbReference type="AlphaFoldDB" id="A0A1F6E662"/>
<accession>A0A1F6E662</accession>
<feature type="transmembrane region" description="Helical" evidence="1">
    <location>
        <begin position="157"/>
        <end position="175"/>
    </location>
</feature>
<dbReference type="Proteomes" id="UP000176914">
    <property type="component" value="Unassembled WGS sequence"/>
</dbReference>
<keyword evidence="1" id="KW-1133">Transmembrane helix</keyword>